<keyword evidence="7" id="KW-0732">Signal</keyword>
<dbReference type="InterPro" id="IPR033121">
    <property type="entry name" value="PEPTIDASE_A1"/>
</dbReference>
<organism evidence="9">
    <name type="scientific">Alexandrium andersonii</name>
    <dbReference type="NCBI Taxonomy" id="327968"/>
    <lineage>
        <taxon>Eukaryota</taxon>
        <taxon>Sar</taxon>
        <taxon>Alveolata</taxon>
        <taxon>Dinophyceae</taxon>
        <taxon>Gonyaulacales</taxon>
        <taxon>Pyrocystaceae</taxon>
        <taxon>Alexandrium</taxon>
    </lineage>
</organism>
<dbReference type="GO" id="GO:0004190">
    <property type="term" value="F:aspartic-type endopeptidase activity"/>
    <property type="evidence" value="ECO:0007669"/>
    <property type="project" value="UniProtKB-KW"/>
</dbReference>
<dbReference type="PANTHER" id="PTHR47966:SF51">
    <property type="entry name" value="BETA-SITE APP-CLEAVING ENZYME, ISOFORM A-RELATED"/>
    <property type="match status" value="1"/>
</dbReference>
<evidence type="ECO:0000256" key="5">
    <source>
        <dbReference type="RuleBase" id="RU000454"/>
    </source>
</evidence>
<evidence type="ECO:0000256" key="4">
    <source>
        <dbReference type="ARBA" id="ARBA00022801"/>
    </source>
</evidence>
<keyword evidence="3 5" id="KW-0064">Aspartyl protease</keyword>
<comment type="similarity">
    <text evidence="1 5">Belongs to the peptidase A1 family.</text>
</comment>
<evidence type="ECO:0000256" key="6">
    <source>
        <dbReference type="SAM" id="MobiDB-lite"/>
    </source>
</evidence>
<keyword evidence="4 5" id="KW-0378">Hydrolase</keyword>
<dbReference type="InterPro" id="IPR021109">
    <property type="entry name" value="Peptidase_aspartic_dom_sf"/>
</dbReference>
<dbReference type="PANTHER" id="PTHR47966">
    <property type="entry name" value="BETA-SITE APP-CLEAVING ENZYME, ISOFORM A-RELATED"/>
    <property type="match status" value="1"/>
</dbReference>
<sequence length="485" mass="53977">MALVRALTALLPSVALAAAQTDMSSLVQVNAQPHRSMQGRRDQPFDSPEHKPDYQPRHKAVRQEMQNYMDMQYFASIAIGGQEITGIIDTGSFELVVFETHCQNCGIAAKYNKMKSNKHRKGVIKRGLFYGSGDIYAAEAFDMVDFGPKQVNQSFWEAYEAFMPVLQQAYFQSIIGVGPPEMPPAEAWKKTLTTLKDVARTVSDGREPELWQLVKAKNDTDFAYEVSVQPTMLTNFGVEKFTVCLLSQPGSPGYFVWGDDSSEKHPEVFKRIPVLGRHTWTLRMTDVRLQPREMNARGPVHISCAGGCGAIVDSGTSLLMVPANVVSKLEEALTELDADCTNMQDLPDITFNLGDHTFSLPPDSFLAEVNSVPANMAAFARLRTISSGRCQLSVMESYSTTDWGPLWILGMPFFRKYYTTFHIGKNHDERALLVAPADSGCYPSTEPAVLSRSGSREVYRRRLDLSNMYISPLVKEAAEGVHMSL</sequence>
<name>A0A7S2FPN7_9DINO</name>
<gene>
    <name evidence="9" type="ORF">AAND1436_LOCUS13318</name>
</gene>
<reference evidence="9" key="1">
    <citation type="submission" date="2021-01" db="EMBL/GenBank/DDBJ databases">
        <authorList>
            <person name="Corre E."/>
            <person name="Pelletier E."/>
            <person name="Niang G."/>
            <person name="Scheremetjew M."/>
            <person name="Finn R."/>
            <person name="Kale V."/>
            <person name="Holt S."/>
            <person name="Cochrane G."/>
            <person name="Meng A."/>
            <person name="Brown T."/>
            <person name="Cohen L."/>
        </authorList>
    </citation>
    <scope>NUCLEOTIDE SEQUENCE</scope>
    <source>
        <strain evidence="9">CCMP2222</strain>
    </source>
</reference>
<dbReference type="PROSITE" id="PS00141">
    <property type="entry name" value="ASP_PROTEASE"/>
    <property type="match status" value="1"/>
</dbReference>
<dbReference type="AlphaFoldDB" id="A0A7S2FPN7"/>
<dbReference type="EMBL" id="HBGQ01026977">
    <property type="protein sequence ID" value="CAD9406706.1"/>
    <property type="molecule type" value="Transcribed_RNA"/>
</dbReference>
<accession>A0A7S2FPN7</accession>
<dbReference type="InterPro" id="IPR001969">
    <property type="entry name" value="Aspartic_peptidase_AS"/>
</dbReference>
<evidence type="ECO:0000259" key="8">
    <source>
        <dbReference type="PROSITE" id="PS51767"/>
    </source>
</evidence>
<feature type="compositionally biased region" description="Basic and acidic residues" evidence="6">
    <location>
        <begin position="39"/>
        <end position="55"/>
    </location>
</feature>
<dbReference type="SUPFAM" id="SSF50630">
    <property type="entry name" value="Acid proteases"/>
    <property type="match status" value="1"/>
</dbReference>
<dbReference type="InterPro" id="IPR001461">
    <property type="entry name" value="Aspartic_peptidase_A1"/>
</dbReference>
<evidence type="ECO:0000256" key="1">
    <source>
        <dbReference type="ARBA" id="ARBA00007447"/>
    </source>
</evidence>
<dbReference type="Pfam" id="PF00026">
    <property type="entry name" value="Asp"/>
    <property type="match status" value="2"/>
</dbReference>
<evidence type="ECO:0000256" key="7">
    <source>
        <dbReference type="SAM" id="SignalP"/>
    </source>
</evidence>
<proteinExistence type="inferred from homology"/>
<keyword evidence="2 5" id="KW-0645">Protease</keyword>
<evidence type="ECO:0000313" key="9">
    <source>
        <dbReference type="EMBL" id="CAD9406706.1"/>
    </source>
</evidence>
<feature type="chain" id="PRO_5030974088" description="Peptidase A1 domain-containing protein" evidence="7">
    <location>
        <begin position="20"/>
        <end position="485"/>
    </location>
</feature>
<dbReference type="PRINTS" id="PR00792">
    <property type="entry name" value="PEPSIN"/>
</dbReference>
<protein>
    <recommendedName>
        <fullName evidence="8">Peptidase A1 domain-containing protein</fullName>
    </recommendedName>
</protein>
<dbReference type="Gene3D" id="2.40.70.10">
    <property type="entry name" value="Acid Proteases"/>
    <property type="match status" value="2"/>
</dbReference>
<dbReference type="PROSITE" id="PS51767">
    <property type="entry name" value="PEPTIDASE_A1"/>
    <property type="match status" value="1"/>
</dbReference>
<feature type="region of interest" description="Disordered" evidence="6">
    <location>
        <begin position="28"/>
        <end position="55"/>
    </location>
</feature>
<feature type="domain" description="Peptidase A1" evidence="8">
    <location>
        <begin position="73"/>
        <end position="431"/>
    </location>
</feature>
<evidence type="ECO:0000256" key="2">
    <source>
        <dbReference type="ARBA" id="ARBA00022670"/>
    </source>
</evidence>
<evidence type="ECO:0000256" key="3">
    <source>
        <dbReference type="ARBA" id="ARBA00022750"/>
    </source>
</evidence>
<dbReference type="GO" id="GO:0006508">
    <property type="term" value="P:proteolysis"/>
    <property type="evidence" value="ECO:0007669"/>
    <property type="project" value="UniProtKB-KW"/>
</dbReference>
<feature type="signal peptide" evidence="7">
    <location>
        <begin position="1"/>
        <end position="19"/>
    </location>
</feature>